<reference evidence="2" key="1">
    <citation type="journal article" date="2019" name="Database">
        <title>The radish genome database (RadishGD): an integrated information resource for radish genomics.</title>
        <authorList>
            <person name="Yu H.J."/>
            <person name="Baek S."/>
            <person name="Lee Y.J."/>
            <person name="Cho A."/>
            <person name="Mun J.H."/>
        </authorList>
    </citation>
    <scope>NUCLEOTIDE SEQUENCE [LARGE SCALE GENOMIC DNA]</scope>
    <source>
        <strain evidence="2">cv. WK10039</strain>
    </source>
</reference>
<gene>
    <name evidence="3" type="primary">LOC108819804</name>
</gene>
<dbReference type="AlphaFoldDB" id="A0A6J0KMT5"/>
<dbReference type="RefSeq" id="XP_018448334.1">
    <property type="nucleotide sequence ID" value="XM_018592832.1"/>
</dbReference>
<evidence type="ECO:0000313" key="2">
    <source>
        <dbReference type="Proteomes" id="UP000504610"/>
    </source>
</evidence>
<keyword evidence="2" id="KW-1185">Reference proteome</keyword>
<sequence length="205" mass="22949">MENSPYPPARSEVAETLQIVLTTMIPPRVSRGGDRFLWRNGEGHFVPKFSTKATWHSIHCQPGTDLHRGGISVPLQCVLCSSELESHHHLFFQCSFVQAIWTRYCGNLIPSVPSSLQAVAVLLSNHQIASSPGLSAVIKLLLQCIIYSVWWERNSRIFRQTASTEPVVIAHVERLVRDRFISIPPSSPTSPSLLQVFYRLPPSVP</sequence>
<dbReference type="OrthoDB" id="1111010at2759"/>
<dbReference type="KEGG" id="rsz:108819804"/>
<dbReference type="InterPro" id="IPR026960">
    <property type="entry name" value="RVT-Znf"/>
</dbReference>
<feature type="domain" description="Reverse transcriptase zinc-binding" evidence="1">
    <location>
        <begin position="55"/>
        <end position="101"/>
    </location>
</feature>
<protein>
    <submittedName>
        <fullName evidence="3">Uncharacterized protein LOC108819804</fullName>
    </submittedName>
</protein>
<organism evidence="2 3">
    <name type="scientific">Raphanus sativus</name>
    <name type="common">Radish</name>
    <name type="synonym">Raphanus raphanistrum var. sativus</name>
    <dbReference type="NCBI Taxonomy" id="3726"/>
    <lineage>
        <taxon>Eukaryota</taxon>
        <taxon>Viridiplantae</taxon>
        <taxon>Streptophyta</taxon>
        <taxon>Embryophyta</taxon>
        <taxon>Tracheophyta</taxon>
        <taxon>Spermatophyta</taxon>
        <taxon>Magnoliopsida</taxon>
        <taxon>eudicotyledons</taxon>
        <taxon>Gunneridae</taxon>
        <taxon>Pentapetalae</taxon>
        <taxon>rosids</taxon>
        <taxon>malvids</taxon>
        <taxon>Brassicales</taxon>
        <taxon>Brassicaceae</taxon>
        <taxon>Brassiceae</taxon>
        <taxon>Raphanus</taxon>
    </lineage>
</organism>
<dbReference type="Proteomes" id="UP000504610">
    <property type="component" value="Chromosome 8"/>
</dbReference>
<proteinExistence type="predicted"/>
<accession>A0A6J0KMT5</accession>
<name>A0A6J0KMT5_RAPSA</name>
<evidence type="ECO:0000259" key="1">
    <source>
        <dbReference type="Pfam" id="PF13966"/>
    </source>
</evidence>
<reference evidence="3" key="2">
    <citation type="submission" date="2025-08" db="UniProtKB">
        <authorList>
            <consortium name="RefSeq"/>
        </authorList>
    </citation>
    <scope>IDENTIFICATION</scope>
    <source>
        <tissue evidence="3">Leaf</tissue>
    </source>
</reference>
<dbReference type="GeneID" id="108819804"/>
<dbReference type="Pfam" id="PF13966">
    <property type="entry name" value="zf-RVT"/>
    <property type="match status" value="1"/>
</dbReference>
<evidence type="ECO:0000313" key="3">
    <source>
        <dbReference type="RefSeq" id="XP_018448334.1"/>
    </source>
</evidence>